<accession>A0AAD9PRB8</accession>
<reference evidence="2" key="1">
    <citation type="journal article" date="2023" name="G3 (Bethesda)">
        <title>Whole genome assembly and annotation of the endangered Caribbean coral Acropora cervicornis.</title>
        <authorList>
            <person name="Selwyn J.D."/>
            <person name="Vollmer S.V."/>
        </authorList>
    </citation>
    <scope>NUCLEOTIDE SEQUENCE</scope>
    <source>
        <strain evidence="2">K2</strain>
    </source>
</reference>
<evidence type="ECO:0000313" key="2">
    <source>
        <dbReference type="EMBL" id="KAK2547643.1"/>
    </source>
</evidence>
<keyword evidence="1" id="KW-0732">Signal</keyword>
<proteinExistence type="predicted"/>
<comment type="caution">
    <text evidence="2">The sequence shown here is derived from an EMBL/GenBank/DDBJ whole genome shotgun (WGS) entry which is preliminary data.</text>
</comment>
<keyword evidence="3" id="KW-1185">Reference proteome</keyword>
<dbReference type="PANTHER" id="PTHR40743">
    <property type="entry name" value="NUCLEOTIDE-DIPHOSPHO-SUGAR TRANSFERASE CONTAINING PROTEIN"/>
    <property type="match status" value="1"/>
</dbReference>
<dbReference type="PANTHER" id="PTHR40743:SF1">
    <property type="entry name" value="POSSIBLE GLYCOSYLTRANSFERASE"/>
    <property type="match status" value="1"/>
</dbReference>
<protein>
    <submittedName>
        <fullName evidence="2">Uncharacterized protein</fullName>
    </submittedName>
</protein>
<dbReference type="Proteomes" id="UP001249851">
    <property type="component" value="Unassembled WGS sequence"/>
</dbReference>
<sequence length="299" mass="34260">MNRCRVFVLFGISFVLLLCLVFMPSDLAPNKNIILEIWKFQNSTQNSDRLENKNTELPARGARLHLIIQFPIFNPSLGLGEKGSKERQEEIQAIHILCETSQDHLFVKALNLNMDWKLVFYVLGHRMTYKDAFQYASLNLLGKSTIIMNADNYVHAGFEYLDANILSNKTMYTLTRHEILKNGTQCNIKDFCGPKARYIGSHDAWVFRLLAPVPDKVLREINYRPNFLGIEQVLMFHLRTSGGFTIRNPCKILHIVHHHCSQKTRIKNDRHVNGKRLDEFLGVGVHTRGGLVVAPFSGL</sequence>
<dbReference type="EMBL" id="JARQWQ010000174">
    <property type="protein sequence ID" value="KAK2547643.1"/>
    <property type="molecule type" value="Genomic_DNA"/>
</dbReference>
<reference evidence="2" key="2">
    <citation type="journal article" date="2023" name="Science">
        <title>Genomic signatures of disease resistance in endangered staghorn corals.</title>
        <authorList>
            <person name="Vollmer S.V."/>
            <person name="Selwyn J.D."/>
            <person name="Despard B.A."/>
            <person name="Roesel C.L."/>
        </authorList>
    </citation>
    <scope>NUCLEOTIDE SEQUENCE</scope>
    <source>
        <strain evidence="2">K2</strain>
    </source>
</reference>
<evidence type="ECO:0000256" key="1">
    <source>
        <dbReference type="SAM" id="SignalP"/>
    </source>
</evidence>
<feature type="chain" id="PRO_5042122269" evidence="1">
    <location>
        <begin position="20"/>
        <end position="299"/>
    </location>
</feature>
<organism evidence="2 3">
    <name type="scientific">Acropora cervicornis</name>
    <name type="common">Staghorn coral</name>
    <dbReference type="NCBI Taxonomy" id="6130"/>
    <lineage>
        <taxon>Eukaryota</taxon>
        <taxon>Metazoa</taxon>
        <taxon>Cnidaria</taxon>
        <taxon>Anthozoa</taxon>
        <taxon>Hexacorallia</taxon>
        <taxon>Scleractinia</taxon>
        <taxon>Astrocoeniina</taxon>
        <taxon>Acroporidae</taxon>
        <taxon>Acropora</taxon>
    </lineage>
</organism>
<feature type="signal peptide" evidence="1">
    <location>
        <begin position="1"/>
        <end position="19"/>
    </location>
</feature>
<evidence type="ECO:0000313" key="3">
    <source>
        <dbReference type="Proteomes" id="UP001249851"/>
    </source>
</evidence>
<name>A0AAD9PRB8_ACRCE</name>
<gene>
    <name evidence="2" type="ORF">P5673_032340</name>
</gene>
<dbReference type="AlphaFoldDB" id="A0AAD9PRB8"/>